<feature type="domain" description="TonB-dependent receptor plug" evidence="5">
    <location>
        <begin position="143"/>
        <end position="259"/>
    </location>
</feature>
<accession>A0A1G7C7T1</accession>
<dbReference type="Gene3D" id="2.170.130.10">
    <property type="entry name" value="TonB-dependent receptor, plug domain"/>
    <property type="match status" value="1"/>
</dbReference>
<dbReference type="Pfam" id="PF00593">
    <property type="entry name" value="TonB_dep_Rec_b-barrel"/>
    <property type="match status" value="1"/>
</dbReference>
<dbReference type="InterPro" id="IPR023996">
    <property type="entry name" value="TonB-dep_OMP_SusC/RagA"/>
</dbReference>
<keyword evidence="1" id="KW-0813">Transport</keyword>
<protein>
    <submittedName>
        <fullName evidence="6">TonB-linked outer membrane protein, SusC/RagA family</fullName>
    </submittedName>
</protein>
<gene>
    <name evidence="6" type="ORF">SAMN04488024_11822</name>
</gene>
<dbReference type="SUPFAM" id="SSF49464">
    <property type="entry name" value="Carboxypeptidase regulatory domain-like"/>
    <property type="match status" value="1"/>
</dbReference>
<dbReference type="AlphaFoldDB" id="A0A1G7C7T1"/>
<keyword evidence="1" id="KW-0998">Cell outer membrane</keyword>
<dbReference type="GO" id="GO:0009279">
    <property type="term" value="C:cell outer membrane"/>
    <property type="evidence" value="ECO:0007669"/>
    <property type="project" value="UniProtKB-SubCell"/>
</dbReference>
<evidence type="ECO:0000259" key="4">
    <source>
        <dbReference type="Pfam" id="PF00593"/>
    </source>
</evidence>
<proteinExistence type="inferred from homology"/>
<dbReference type="NCBIfam" id="TIGR04056">
    <property type="entry name" value="OMP_RagA_SusC"/>
    <property type="match status" value="1"/>
</dbReference>
<dbReference type="InterPro" id="IPR008969">
    <property type="entry name" value="CarboxyPept-like_regulatory"/>
</dbReference>
<dbReference type="Pfam" id="PF13715">
    <property type="entry name" value="CarbopepD_reg_2"/>
    <property type="match status" value="1"/>
</dbReference>
<dbReference type="SUPFAM" id="SSF56935">
    <property type="entry name" value="Porins"/>
    <property type="match status" value="1"/>
</dbReference>
<keyword evidence="1 2" id="KW-0472">Membrane</keyword>
<dbReference type="PROSITE" id="PS52016">
    <property type="entry name" value="TONB_DEPENDENT_REC_3"/>
    <property type="match status" value="1"/>
</dbReference>
<keyword evidence="1" id="KW-0812">Transmembrane</keyword>
<dbReference type="EMBL" id="FMZH01000018">
    <property type="protein sequence ID" value="SDE35263.1"/>
    <property type="molecule type" value="Genomic_DNA"/>
</dbReference>
<feature type="signal peptide" evidence="3">
    <location>
        <begin position="1"/>
        <end position="36"/>
    </location>
</feature>
<keyword evidence="3" id="KW-0732">Signal</keyword>
<evidence type="ECO:0000256" key="3">
    <source>
        <dbReference type="SAM" id="SignalP"/>
    </source>
</evidence>
<feature type="chain" id="PRO_5011608831" evidence="3">
    <location>
        <begin position="37"/>
        <end position="1071"/>
    </location>
</feature>
<dbReference type="InterPro" id="IPR023997">
    <property type="entry name" value="TonB-dep_OMP_SusC/RagA_CS"/>
</dbReference>
<comment type="similarity">
    <text evidence="1 2">Belongs to the TonB-dependent receptor family.</text>
</comment>
<dbReference type="Proteomes" id="UP000199455">
    <property type="component" value="Unassembled WGS sequence"/>
</dbReference>
<feature type="domain" description="TonB-dependent receptor-like beta-barrel" evidence="4">
    <location>
        <begin position="486"/>
        <end position="1038"/>
    </location>
</feature>
<comment type="subcellular location">
    <subcellularLocation>
        <location evidence="1">Cell outer membrane</location>
        <topology evidence="1">Multi-pass membrane protein</topology>
    </subcellularLocation>
</comment>
<dbReference type="Gene3D" id="2.60.40.1120">
    <property type="entry name" value="Carboxypeptidase-like, regulatory domain"/>
    <property type="match status" value="1"/>
</dbReference>
<dbReference type="InterPro" id="IPR012910">
    <property type="entry name" value="Plug_dom"/>
</dbReference>
<dbReference type="STRING" id="390242.SAMN04488024_11822"/>
<evidence type="ECO:0000313" key="6">
    <source>
        <dbReference type="EMBL" id="SDE35263.1"/>
    </source>
</evidence>
<dbReference type="NCBIfam" id="TIGR04057">
    <property type="entry name" value="SusC_RagA_signa"/>
    <property type="match status" value="1"/>
</dbReference>
<dbReference type="InterPro" id="IPR000531">
    <property type="entry name" value="Beta-barrel_TonB"/>
</dbReference>
<reference evidence="7" key="1">
    <citation type="submission" date="2016-10" db="EMBL/GenBank/DDBJ databases">
        <authorList>
            <person name="Varghese N."/>
            <person name="Submissions S."/>
        </authorList>
    </citation>
    <scope>NUCLEOTIDE SEQUENCE [LARGE SCALE GENOMIC DNA]</scope>
    <source>
        <strain evidence="7">DSM 18609</strain>
    </source>
</reference>
<evidence type="ECO:0000256" key="2">
    <source>
        <dbReference type="RuleBase" id="RU003357"/>
    </source>
</evidence>
<dbReference type="InterPro" id="IPR037066">
    <property type="entry name" value="Plug_dom_sf"/>
</dbReference>
<keyword evidence="7" id="KW-1185">Reference proteome</keyword>
<name>A0A1G7C7T1_9SPHI</name>
<evidence type="ECO:0000259" key="5">
    <source>
        <dbReference type="Pfam" id="PF07715"/>
    </source>
</evidence>
<evidence type="ECO:0000256" key="1">
    <source>
        <dbReference type="PROSITE-ProRule" id="PRU01360"/>
    </source>
</evidence>
<evidence type="ECO:0000313" key="7">
    <source>
        <dbReference type="Proteomes" id="UP000199455"/>
    </source>
</evidence>
<sequence length="1071" mass="118905">MMIKEQLLPKDGFLPVPQKWPLLLLCCLLSCAVSFAGTPVPASSAAMVKTKSLIVKGTVKDSNGQPLPGVSVLEKGTKNGTATNGNGEFTITVNAKGSVLVFSNIGYITKEIATTGPTLNLTLEEDKKTLDDVVVVGYGTQKKANLTGAVSQIDSKMLENRPTGNLGQALQGLMPNFNVNISNGSPNTAPSYNVRGGTSFFKDANDGNKIKFSAGSPFILVDGVEMDPNLLNPEDIESVTLLKDAASAAIYGARGAFGVLLIKTKSGKKGKSTVNYSNSFQWSAPTAIPDILDAYSIQEAIVKAAALENNSAGSSELVKLQKIKEYMDDPEHQEPYYFENPQTNTNTIVWRGNVNPYKEALLDYSPMQKHNLSISGANDKNSYYGSFGYQNQDGLYRINTDVLKRYNALLNVSSQVNNWFKIDFKTGFNTSTYTEPVNPAGKGGWWTAMSQEPSRNVSMPMLVPASLGVKAKYTDNILSFMDYGSSNKETNSNLILTASPTITLTKDWSVKGDISYLNNTSVQKTILPTLERLETTRNATTTVQTNPDYIYRYNFNSNKYTLNLYTDYKKTFGKHNFTGLLGYNQEWYVDQSVSAQRNGINVNVPTLGQAQGERTVGDTESHWAVQGAFYRLTYNYAGKYLFESNGRYDGTSKFPSASRFKFFPSFSAGWRLSEESFAQWMKPVVNDFKLRASYGSLGNQNVRNYLYISNYGTSSQLQYLLNGVRPVGTTPPNLIDPNLTWETATTIDFGFDLVTLKNFEINFDWYRRRTTDILTDGLKYPSVLGAPSPQVNSGTIDTRGWELVMKYSNTTDFGLGYDVSATLGDYQSKVVKFDNNPNNLISDATLYEGQKMGEIWGYETYGIFQSQAEIAAAPSQSLISSGLWFPGDVRYADVDGDGKIGFGNNTVGNSGDRRIIGNSTPRYQYGINTNLRYKNFDLNFFIQGVGKRDLWIGNNLYWGAGTTGTYETYNNSWTPERNDAFYPAYKNASRNRNVQTRYLANGAYLRLKNLALGYNLPNRWVNKIGFQKIRLNASAYNLFEFKHLPDTFDPELVSMSYPIIRSYAFGVQAIF</sequence>
<dbReference type="InterPro" id="IPR039426">
    <property type="entry name" value="TonB-dep_rcpt-like"/>
</dbReference>
<organism evidence="6 7">
    <name type="scientific">Pedobacter soli</name>
    <dbReference type="NCBI Taxonomy" id="390242"/>
    <lineage>
        <taxon>Bacteria</taxon>
        <taxon>Pseudomonadati</taxon>
        <taxon>Bacteroidota</taxon>
        <taxon>Sphingobacteriia</taxon>
        <taxon>Sphingobacteriales</taxon>
        <taxon>Sphingobacteriaceae</taxon>
        <taxon>Pedobacter</taxon>
    </lineage>
</organism>
<keyword evidence="2" id="KW-0798">TonB box</keyword>
<keyword evidence="1" id="KW-1134">Transmembrane beta strand</keyword>
<dbReference type="Pfam" id="PF07715">
    <property type="entry name" value="Plug"/>
    <property type="match status" value="1"/>
</dbReference>
<dbReference type="RefSeq" id="WP_090772943.1">
    <property type="nucleotide sequence ID" value="NZ_FMZH01000018.1"/>
</dbReference>